<evidence type="ECO:0000313" key="12">
    <source>
        <dbReference type="EMBL" id="OQV13262.1"/>
    </source>
</evidence>
<gene>
    <name evidence="12" type="ORF">BV898_12469</name>
</gene>
<dbReference type="Pfam" id="PF00001">
    <property type="entry name" value="7tm_1"/>
    <property type="match status" value="1"/>
</dbReference>
<feature type="region of interest" description="Disordered" evidence="9">
    <location>
        <begin position="274"/>
        <end position="306"/>
    </location>
</feature>
<dbReference type="SUPFAM" id="SSF81321">
    <property type="entry name" value="Family A G protein-coupled receptor-like"/>
    <property type="match status" value="1"/>
</dbReference>
<comment type="subcellular location">
    <subcellularLocation>
        <location evidence="1">Cell membrane</location>
        <topology evidence="1">Multi-pass membrane protein</topology>
    </subcellularLocation>
</comment>
<proteinExistence type="predicted"/>
<dbReference type="OrthoDB" id="6162970at2759"/>
<feature type="transmembrane region" description="Helical" evidence="10">
    <location>
        <begin position="394"/>
        <end position="416"/>
    </location>
</feature>
<evidence type="ECO:0000256" key="1">
    <source>
        <dbReference type="ARBA" id="ARBA00004651"/>
    </source>
</evidence>
<dbReference type="GO" id="GO:0005886">
    <property type="term" value="C:plasma membrane"/>
    <property type="evidence" value="ECO:0007669"/>
    <property type="project" value="UniProtKB-SubCell"/>
</dbReference>
<dbReference type="AlphaFoldDB" id="A0A1W0WDM1"/>
<keyword evidence="4 10" id="KW-1133">Transmembrane helix</keyword>
<keyword evidence="13" id="KW-1185">Reference proteome</keyword>
<accession>A0A1W0WDM1</accession>
<evidence type="ECO:0000313" key="13">
    <source>
        <dbReference type="Proteomes" id="UP000192578"/>
    </source>
</evidence>
<comment type="caution">
    <text evidence="12">The sequence shown here is derived from an EMBL/GenBank/DDBJ whole genome shotgun (WGS) entry which is preliminary data.</text>
</comment>
<evidence type="ECO:0000256" key="10">
    <source>
        <dbReference type="SAM" id="Phobius"/>
    </source>
</evidence>
<evidence type="ECO:0000256" key="3">
    <source>
        <dbReference type="ARBA" id="ARBA00022692"/>
    </source>
</evidence>
<organism evidence="12 13">
    <name type="scientific">Hypsibius exemplaris</name>
    <name type="common">Freshwater tardigrade</name>
    <dbReference type="NCBI Taxonomy" id="2072580"/>
    <lineage>
        <taxon>Eukaryota</taxon>
        <taxon>Metazoa</taxon>
        <taxon>Ecdysozoa</taxon>
        <taxon>Tardigrada</taxon>
        <taxon>Eutardigrada</taxon>
        <taxon>Parachela</taxon>
        <taxon>Hypsibioidea</taxon>
        <taxon>Hypsibiidae</taxon>
        <taxon>Hypsibius</taxon>
    </lineage>
</organism>
<dbReference type="Proteomes" id="UP000192578">
    <property type="component" value="Unassembled WGS sequence"/>
</dbReference>
<name>A0A1W0WDM1_HYPEX</name>
<reference evidence="13" key="1">
    <citation type="submission" date="2017-01" db="EMBL/GenBank/DDBJ databases">
        <title>Comparative genomics of anhydrobiosis in the tardigrade Hypsibius dujardini.</title>
        <authorList>
            <person name="Yoshida Y."/>
            <person name="Koutsovoulos G."/>
            <person name="Laetsch D."/>
            <person name="Stevens L."/>
            <person name="Kumar S."/>
            <person name="Horikawa D."/>
            <person name="Ishino K."/>
            <person name="Komine S."/>
            <person name="Tomita M."/>
            <person name="Blaxter M."/>
            <person name="Arakawa K."/>
        </authorList>
    </citation>
    <scope>NUCLEOTIDE SEQUENCE [LARGE SCALE GENOMIC DNA]</scope>
    <source>
        <strain evidence="13">Z151</strain>
    </source>
</reference>
<keyword evidence="2" id="KW-1003">Cell membrane</keyword>
<dbReference type="PRINTS" id="PR00237">
    <property type="entry name" value="GPCRRHODOPSN"/>
</dbReference>
<feature type="transmembrane region" description="Helical" evidence="10">
    <location>
        <begin position="25"/>
        <end position="48"/>
    </location>
</feature>
<feature type="transmembrane region" description="Helical" evidence="10">
    <location>
        <begin position="149"/>
        <end position="170"/>
    </location>
</feature>
<feature type="transmembrane region" description="Helical" evidence="10">
    <location>
        <begin position="60"/>
        <end position="85"/>
    </location>
</feature>
<keyword evidence="8" id="KW-0807">Transducer</keyword>
<dbReference type="EMBL" id="MTYJ01000127">
    <property type="protein sequence ID" value="OQV13262.1"/>
    <property type="molecule type" value="Genomic_DNA"/>
</dbReference>
<dbReference type="PROSITE" id="PS50262">
    <property type="entry name" value="G_PROTEIN_RECEP_F1_2"/>
    <property type="match status" value="1"/>
</dbReference>
<sequence>MITNHSGILNISFHIENSGIALSGFGYALIPIILLGTIANTVVMVSILRNKKLRNESINHLILSVCLADYIILLLDRPILAYIFLRYSNSSQRNDDGPRRIVEPRWCHVQTFFESFGMTSLLLNLAILSFERFLTIRRPLETVIKKQRIVRFVGCSWVLGVLSGVGATVTLDGSYHYRVCRYEVWSIWGYFDYLTVPLGAVTTVFIALMYAMIMRMVRVHVSSTSNSLGINKQTFATKTVNATEIQTQPPGAPRLAFAAAVTFQTAVTEAAPTTKPLHISTSKEPSSNKNSNASFKLKRSDTDSTTLAPPVATVEVFDRFGNRTVETVASADHPAGAVCRYNPKNREAARRKMELATAKKSLAIVASFFLCWLPLPLCHLTFRGWIQVAHGTWWTFVPSLTLTLAAAINPIVYAFVNKQIRKSTGEFWLSLPKWPKLCFREK</sequence>
<feature type="compositionally biased region" description="Polar residues" evidence="9">
    <location>
        <begin position="279"/>
        <end position="294"/>
    </location>
</feature>
<dbReference type="InterPro" id="IPR017452">
    <property type="entry name" value="GPCR_Rhodpsn_7TM"/>
</dbReference>
<feature type="transmembrane region" description="Helical" evidence="10">
    <location>
        <begin position="361"/>
        <end position="382"/>
    </location>
</feature>
<protein>
    <recommendedName>
        <fullName evidence="11">G-protein coupled receptors family 1 profile domain-containing protein</fullName>
    </recommendedName>
</protein>
<keyword evidence="7" id="KW-0675">Receptor</keyword>
<evidence type="ECO:0000256" key="5">
    <source>
        <dbReference type="ARBA" id="ARBA00023040"/>
    </source>
</evidence>
<dbReference type="PANTHER" id="PTHR24228">
    <property type="entry name" value="B2 BRADYKININ RECEPTOR/ANGIOTENSIN II RECEPTOR"/>
    <property type="match status" value="1"/>
</dbReference>
<feature type="transmembrane region" description="Helical" evidence="10">
    <location>
        <begin position="190"/>
        <end position="213"/>
    </location>
</feature>
<feature type="transmembrane region" description="Helical" evidence="10">
    <location>
        <begin position="109"/>
        <end position="128"/>
    </location>
</feature>
<dbReference type="InterPro" id="IPR000276">
    <property type="entry name" value="GPCR_Rhodpsn"/>
</dbReference>
<evidence type="ECO:0000256" key="2">
    <source>
        <dbReference type="ARBA" id="ARBA00022475"/>
    </source>
</evidence>
<evidence type="ECO:0000256" key="6">
    <source>
        <dbReference type="ARBA" id="ARBA00023136"/>
    </source>
</evidence>
<keyword evidence="5" id="KW-0297">G-protein coupled receptor</keyword>
<dbReference type="GO" id="GO:0004930">
    <property type="term" value="F:G protein-coupled receptor activity"/>
    <property type="evidence" value="ECO:0007669"/>
    <property type="project" value="UniProtKB-KW"/>
</dbReference>
<evidence type="ECO:0000256" key="4">
    <source>
        <dbReference type="ARBA" id="ARBA00022989"/>
    </source>
</evidence>
<feature type="domain" description="G-protein coupled receptors family 1 profile" evidence="11">
    <location>
        <begin position="39"/>
        <end position="413"/>
    </location>
</feature>
<dbReference type="CDD" id="cd00637">
    <property type="entry name" value="7tm_classA_rhodopsin-like"/>
    <property type="match status" value="1"/>
</dbReference>
<evidence type="ECO:0000256" key="8">
    <source>
        <dbReference type="ARBA" id="ARBA00023224"/>
    </source>
</evidence>
<keyword evidence="3 10" id="KW-0812">Transmembrane</keyword>
<keyword evidence="6 10" id="KW-0472">Membrane</keyword>
<evidence type="ECO:0000256" key="9">
    <source>
        <dbReference type="SAM" id="MobiDB-lite"/>
    </source>
</evidence>
<dbReference type="Gene3D" id="1.20.1070.10">
    <property type="entry name" value="Rhodopsin 7-helix transmembrane proteins"/>
    <property type="match status" value="2"/>
</dbReference>
<evidence type="ECO:0000259" key="11">
    <source>
        <dbReference type="PROSITE" id="PS50262"/>
    </source>
</evidence>
<evidence type="ECO:0000256" key="7">
    <source>
        <dbReference type="ARBA" id="ARBA00023170"/>
    </source>
</evidence>
<dbReference type="PANTHER" id="PTHR24228:SF61">
    <property type="entry name" value="G-PROTEIN COUPLED RECEPTORS FAMILY 1 PROFILE DOMAIN-CONTAINING PROTEIN"/>
    <property type="match status" value="1"/>
</dbReference>